<feature type="signal peptide" evidence="2">
    <location>
        <begin position="1"/>
        <end position="31"/>
    </location>
</feature>
<evidence type="ECO:0000256" key="1">
    <source>
        <dbReference type="SAM" id="MobiDB-lite"/>
    </source>
</evidence>
<keyword evidence="2" id="KW-0732">Signal</keyword>
<dbReference type="EMBL" id="JACBZH010000001">
    <property type="protein sequence ID" value="NYH93496.1"/>
    <property type="molecule type" value="Genomic_DNA"/>
</dbReference>
<dbReference type="CDD" id="cd01830">
    <property type="entry name" value="XynE_like"/>
    <property type="match status" value="1"/>
</dbReference>
<comment type="caution">
    <text evidence="4">The sequence shown here is derived from an EMBL/GenBank/DDBJ whole genome shotgun (WGS) entry which is preliminary data.</text>
</comment>
<protein>
    <submittedName>
        <fullName evidence="4">Lysophospholipase L1-like esterase</fullName>
    </submittedName>
</protein>
<evidence type="ECO:0000259" key="3">
    <source>
        <dbReference type="Pfam" id="PF13472"/>
    </source>
</evidence>
<accession>A0A852ZXP2</accession>
<dbReference type="Gene3D" id="3.40.50.1110">
    <property type="entry name" value="SGNH hydrolase"/>
    <property type="match status" value="1"/>
</dbReference>
<dbReference type="PANTHER" id="PTHR43784">
    <property type="entry name" value="GDSL-LIKE LIPASE/ACYLHYDROLASE, PUTATIVE (AFU_ORTHOLOGUE AFUA_2G00820)-RELATED"/>
    <property type="match status" value="1"/>
</dbReference>
<proteinExistence type="predicted"/>
<dbReference type="InterPro" id="IPR053140">
    <property type="entry name" value="GDSL_Rv0518-like"/>
</dbReference>
<reference evidence="4 5" key="1">
    <citation type="submission" date="2020-07" db="EMBL/GenBank/DDBJ databases">
        <title>Sequencing the genomes of 1000 actinobacteria strains.</title>
        <authorList>
            <person name="Klenk H.-P."/>
        </authorList>
    </citation>
    <scope>NUCLEOTIDE SEQUENCE [LARGE SCALE GENOMIC DNA]</scope>
    <source>
        <strain evidence="4 5">DSM 18448</strain>
    </source>
</reference>
<feature type="chain" id="PRO_5038722581" evidence="2">
    <location>
        <begin position="32"/>
        <end position="462"/>
    </location>
</feature>
<evidence type="ECO:0000313" key="4">
    <source>
        <dbReference type="EMBL" id="NYH93496.1"/>
    </source>
</evidence>
<dbReference type="Pfam" id="PF13472">
    <property type="entry name" value="Lipase_GDSL_2"/>
    <property type="match status" value="1"/>
</dbReference>
<sequence length="462" mass="48441">MRSKTVPAGATRLSAALVAVLATLALLAASAAVVVGPAPVARADDRSHNDRSQHASQYDHRSPNDGRQRPVAHWTAAWATAVHHPFALSEWFGPNWSEEGFADQTVRQVVRVTTGGSQVRVRLSNRFGTAPLRVTGVTVARAADGAAVRPGTLRPVTFDGRTSTTIPAGSDLASDPVRLPTRALQRLAVTTYFAQPTGATTFHEGGLTTTYRAAGDHRFATAAGPFGGEATHSYYLLTGVDVTRGPGRQVGTVVAFGDSITDGALSAANVDNRYPDELAERLVAAGLRLGVANLGINGNKVLGDSTCFGERGVARFGRDALGQPGVRTVIVLEGINDIGSGGLPDTGCGTAPKVTAEQLIAGHHAMIAAAHARGVRILGATLTPVKGNEYGYDTPEKEQIRDEVNHWIRTSGEYDGVVDFDRAVADPADPDAFLPAYDGGDHLHPNDAGMRAMAEAIDLADL</sequence>
<dbReference type="AlphaFoldDB" id="A0A852ZXP2"/>
<dbReference type="PANTHER" id="PTHR43784:SF2">
    <property type="entry name" value="GDSL-LIKE LIPASE_ACYLHYDROLASE, PUTATIVE (AFU_ORTHOLOGUE AFUA_2G00820)-RELATED"/>
    <property type="match status" value="1"/>
</dbReference>
<gene>
    <name evidence="4" type="ORF">F4554_006134</name>
</gene>
<feature type="region of interest" description="Disordered" evidence="1">
    <location>
        <begin position="42"/>
        <end position="70"/>
    </location>
</feature>
<dbReference type="RefSeq" id="WP_179791013.1">
    <property type="nucleotide sequence ID" value="NZ_BAAARR010000045.1"/>
</dbReference>
<evidence type="ECO:0000313" key="5">
    <source>
        <dbReference type="Proteomes" id="UP000579605"/>
    </source>
</evidence>
<organism evidence="4 5">
    <name type="scientific">Actinopolymorpha rutila</name>
    <dbReference type="NCBI Taxonomy" id="446787"/>
    <lineage>
        <taxon>Bacteria</taxon>
        <taxon>Bacillati</taxon>
        <taxon>Actinomycetota</taxon>
        <taxon>Actinomycetes</taxon>
        <taxon>Propionibacteriales</taxon>
        <taxon>Actinopolymorphaceae</taxon>
        <taxon>Actinopolymorpha</taxon>
    </lineage>
</organism>
<dbReference type="InterPro" id="IPR036514">
    <property type="entry name" value="SGNH_hydro_sf"/>
</dbReference>
<dbReference type="Proteomes" id="UP000579605">
    <property type="component" value="Unassembled WGS sequence"/>
</dbReference>
<keyword evidence="5" id="KW-1185">Reference proteome</keyword>
<dbReference type="SUPFAM" id="SSF52266">
    <property type="entry name" value="SGNH hydrolase"/>
    <property type="match status" value="1"/>
</dbReference>
<name>A0A852ZXP2_9ACTN</name>
<feature type="compositionally biased region" description="Basic and acidic residues" evidence="1">
    <location>
        <begin position="42"/>
        <end position="68"/>
    </location>
</feature>
<evidence type="ECO:0000256" key="2">
    <source>
        <dbReference type="SAM" id="SignalP"/>
    </source>
</evidence>
<dbReference type="InterPro" id="IPR013830">
    <property type="entry name" value="SGNH_hydro"/>
</dbReference>
<feature type="domain" description="SGNH hydrolase-type esterase" evidence="3">
    <location>
        <begin position="255"/>
        <end position="452"/>
    </location>
</feature>